<organism evidence="1 2">
    <name type="scientific">Geothrix oryzae</name>
    <dbReference type="NCBI Taxonomy" id="2927975"/>
    <lineage>
        <taxon>Bacteria</taxon>
        <taxon>Pseudomonadati</taxon>
        <taxon>Acidobacteriota</taxon>
        <taxon>Holophagae</taxon>
        <taxon>Holophagales</taxon>
        <taxon>Holophagaceae</taxon>
        <taxon>Geothrix</taxon>
    </lineage>
</organism>
<gene>
    <name evidence="1" type="ORF">GETHOR_10250</name>
</gene>
<evidence type="ECO:0000313" key="1">
    <source>
        <dbReference type="EMBL" id="BDU68924.1"/>
    </source>
</evidence>
<keyword evidence="2" id="KW-1185">Reference proteome</keyword>
<proteinExistence type="predicted"/>
<dbReference type="Pfam" id="PF22478">
    <property type="entry name" value="DUF6982"/>
    <property type="match status" value="1"/>
</dbReference>
<accession>A0ABN6UVU3</accession>
<reference evidence="2" key="1">
    <citation type="journal article" date="2023" name="Int. J. Syst. Evol. Microbiol.">
        <title>Mesoterricola silvestris gen. nov., sp. nov., Mesoterricola sediminis sp. nov., Geothrix oryzae sp. nov., Geothrix edaphica sp. nov., Geothrix rubra sp. nov., and Geothrix limicola sp. nov., six novel members of Acidobacteriota isolated from soils.</title>
        <authorList>
            <person name="Itoh H."/>
            <person name="Sugisawa Y."/>
            <person name="Mise K."/>
            <person name="Xu Z."/>
            <person name="Kuniyasu M."/>
            <person name="Ushijima N."/>
            <person name="Kawano K."/>
            <person name="Kobayashi E."/>
            <person name="Shiratori Y."/>
            <person name="Masuda Y."/>
            <person name="Senoo K."/>
        </authorList>
    </citation>
    <scope>NUCLEOTIDE SEQUENCE [LARGE SCALE GENOMIC DNA]</scope>
    <source>
        <strain evidence="2">Red222</strain>
    </source>
</reference>
<dbReference type="InterPro" id="IPR054251">
    <property type="entry name" value="DUF6982"/>
</dbReference>
<dbReference type="RefSeq" id="WP_286355559.1">
    <property type="nucleotide sequence ID" value="NZ_AP027079.1"/>
</dbReference>
<evidence type="ECO:0000313" key="2">
    <source>
        <dbReference type="Proteomes" id="UP001242010"/>
    </source>
</evidence>
<name>A0ABN6UVU3_9BACT</name>
<sequence length="132" mass="14559">MNQVVARFLDGSTLKGQTSDFLPTKNLFHILLAGTGNGAKPQEVKVPDLKAVYFVRRLEGDPDHHKTNDFPPFAPTPGRKVQVTFKDGEVLVGTTQGYQPDRPGFFLLPADPRSNNERCFIVTTATQSVAFL</sequence>
<protein>
    <submittedName>
        <fullName evidence="1">Uncharacterized protein</fullName>
    </submittedName>
</protein>
<dbReference type="Proteomes" id="UP001242010">
    <property type="component" value="Chromosome"/>
</dbReference>
<dbReference type="EMBL" id="AP027079">
    <property type="protein sequence ID" value="BDU68924.1"/>
    <property type="molecule type" value="Genomic_DNA"/>
</dbReference>